<proteinExistence type="predicted"/>
<gene>
    <name evidence="2" type="ORF">VR44_25085</name>
</gene>
<comment type="caution">
    <text evidence="2">The sequence shown here is derived from an EMBL/GenBank/DDBJ whole genome shotgun (WGS) entry which is preliminary data.</text>
</comment>
<dbReference type="AlphaFoldDB" id="A0A0F4J2K8"/>
<accession>A0A0F4J2K8</accession>
<dbReference type="InterPro" id="IPR011008">
    <property type="entry name" value="Dimeric_a/b-barrel"/>
</dbReference>
<dbReference type="Proteomes" id="UP000033551">
    <property type="component" value="Unassembled WGS sequence"/>
</dbReference>
<name>A0A0F4J2K8_9ACTN</name>
<dbReference type="Pfam" id="PF03992">
    <property type="entry name" value="ABM"/>
    <property type="match status" value="1"/>
</dbReference>
<evidence type="ECO:0000259" key="1">
    <source>
        <dbReference type="PROSITE" id="PS51725"/>
    </source>
</evidence>
<dbReference type="InterPro" id="IPR050744">
    <property type="entry name" value="AI-2_Isomerase_LsrG"/>
</dbReference>
<dbReference type="GO" id="GO:0003824">
    <property type="term" value="F:catalytic activity"/>
    <property type="evidence" value="ECO:0007669"/>
    <property type="project" value="TreeGrafter"/>
</dbReference>
<dbReference type="Gene3D" id="3.30.70.100">
    <property type="match status" value="1"/>
</dbReference>
<dbReference type="PANTHER" id="PTHR33336">
    <property type="entry name" value="QUINOL MONOOXYGENASE YGIN-RELATED"/>
    <property type="match status" value="1"/>
</dbReference>
<dbReference type="SUPFAM" id="SSF54909">
    <property type="entry name" value="Dimeric alpha+beta barrel"/>
    <property type="match status" value="1"/>
</dbReference>
<dbReference type="PROSITE" id="PS51725">
    <property type="entry name" value="ABM"/>
    <property type="match status" value="1"/>
</dbReference>
<keyword evidence="3" id="KW-1185">Reference proteome</keyword>
<sequence>MTNIESDALTVVAQLRAKPGKEQALHQALTALVAPTSREPGCVTYNLHVDVDDPASFCFYEIWRSRADHAANLQTAHLQDFAARMDDLLDGELRVSLLRHIA</sequence>
<feature type="domain" description="ABM" evidence="1">
    <location>
        <begin position="9"/>
        <end position="97"/>
    </location>
</feature>
<dbReference type="EMBL" id="JZWV01000720">
    <property type="protein sequence ID" value="KJY28542.1"/>
    <property type="molecule type" value="Genomic_DNA"/>
</dbReference>
<organism evidence="2 3">
    <name type="scientific">Streptomyces katrae</name>
    <dbReference type="NCBI Taxonomy" id="68223"/>
    <lineage>
        <taxon>Bacteria</taxon>
        <taxon>Bacillati</taxon>
        <taxon>Actinomycetota</taxon>
        <taxon>Actinomycetes</taxon>
        <taxon>Kitasatosporales</taxon>
        <taxon>Streptomycetaceae</taxon>
        <taxon>Streptomyces</taxon>
    </lineage>
</organism>
<evidence type="ECO:0000313" key="2">
    <source>
        <dbReference type="EMBL" id="KJY28542.1"/>
    </source>
</evidence>
<protein>
    <recommendedName>
        <fullName evidence="1">ABM domain-containing protein</fullName>
    </recommendedName>
</protein>
<dbReference type="PANTHER" id="PTHR33336:SF3">
    <property type="entry name" value="ABM DOMAIN-CONTAINING PROTEIN"/>
    <property type="match status" value="1"/>
</dbReference>
<dbReference type="PATRIC" id="fig|68223.7.peg.1107"/>
<evidence type="ECO:0000313" key="3">
    <source>
        <dbReference type="Proteomes" id="UP000033551"/>
    </source>
</evidence>
<reference evidence="2 3" key="1">
    <citation type="submission" date="2015-02" db="EMBL/GenBank/DDBJ databases">
        <authorList>
            <person name="Ju K.-S."/>
            <person name="Doroghazi J.R."/>
            <person name="Metcalf W."/>
        </authorList>
    </citation>
    <scope>NUCLEOTIDE SEQUENCE [LARGE SCALE GENOMIC DNA]</scope>
    <source>
        <strain evidence="2 3">NRRL ISP-5550</strain>
    </source>
</reference>
<dbReference type="InterPro" id="IPR007138">
    <property type="entry name" value="ABM_dom"/>
</dbReference>